<name>Q9ANA9_BRAJP</name>
<organism evidence="1">
    <name type="scientific">Bradyrhizobium japonicum</name>
    <dbReference type="NCBI Taxonomy" id="375"/>
    <lineage>
        <taxon>Bacteria</taxon>
        <taxon>Pseudomonadati</taxon>
        <taxon>Pseudomonadota</taxon>
        <taxon>Alphaproteobacteria</taxon>
        <taxon>Hyphomicrobiales</taxon>
        <taxon>Nitrobacteraceae</taxon>
        <taxon>Bradyrhizobium</taxon>
    </lineage>
</organism>
<dbReference type="AlphaFoldDB" id="Q9ANA9"/>
<gene>
    <name evidence="1" type="primary">id381</name>
</gene>
<reference evidence="1" key="1">
    <citation type="journal article" date="2001" name="J. Bacteriol.">
        <title>Potential symbiosis-specific genes uncovered by sequencing a 410-kb DNA region of the Bradyrhizobium japonicum chromosome.</title>
        <authorList>
            <person name="Gottfert M."/>
            <person name="Rothlisberger S."/>
            <person name="Kundig C."/>
            <person name="Beck C."/>
            <person name="Marty R."/>
            <person name="Hennecke H."/>
        </authorList>
    </citation>
    <scope>NUCLEOTIDE SEQUENCE</scope>
    <source>
        <strain evidence="1">110spc4</strain>
    </source>
</reference>
<accession>Q9ANA9</accession>
<evidence type="ECO:0000313" key="1">
    <source>
        <dbReference type="EMBL" id="AAG60864.1"/>
    </source>
</evidence>
<protein>
    <submittedName>
        <fullName evidence="1">ID381</fullName>
    </submittedName>
</protein>
<sequence length="153" mass="16419">MAAERDDLVGLVESPAPVALLAAAGRHTRSARGVRTRETAMMFLRPRATFHRWPAGSCQRVGPLLAISVLPVKPAASPNNTSPKLRWDAAPNHSPQWHLSCGETTRRIRALGTTHRVAEASSRAEPRLIARVVVPAIRAPAASAPMVAPYTAL</sequence>
<dbReference type="EMBL" id="AH010242">
    <property type="protein sequence ID" value="AAG60864.1"/>
    <property type="molecule type" value="Genomic_DNA"/>
</dbReference>
<proteinExistence type="predicted"/>